<protein>
    <submittedName>
        <fullName evidence="2">Uncharacterized protein</fullName>
    </submittedName>
</protein>
<evidence type="ECO:0000313" key="2">
    <source>
        <dbReference type="EMBL" id="RLV59357.1"/>
    </source>
</evidence>
<dbReference type="RefSeq" id="WP_121839308.1">
    <property type="nucleotide sequence ID" value="NZ_ML014785.1"/>
</dbReference>
<comment type="caution">
    <text evidence="2">The sequence shown here is derived from an EMBL/GenBank/DDBJ whole genome shotgun (WGS) entry which is preliminary data.</text>
</comment>
<name>A0A3L8PV97_9GAMM</name>
<organism evidence="2 3">
    <name type="scientific">Parashewanella curva</name>
    <dbReference type="NCBI Taxonomy" id="2338552"/>
    <lineage>
        <taxon>Bacteria</taxon>
        <taxon>Pseudomonadati</taxon>
        <taxon>Pseudomonadota</taxon>
        <taxon>Gammaproteobacteria</taxon>
        <taxon>Alteromonadales</taxon>
        <taxon>Shewanellaceae</taxon>
        <taxon>Parashewanella</taxon>
    </lineage>
</organism>
<feature type="coiled-coil region" evidence="1">
    <location>
        <begin position="62"/>
        <end position="93"/>
    </location>
</feature>
<evidence type="ECO:0000313" key="3">
    <source>
        <dbReference type="Proteomes" id="UP000281474"/>
    </source>
</evidence>
<keyword evidence="3" id="KW-1185">Reference proteome</keyword>
<dbReference type="AlphaFoldDB" id="A0A3L8PV97"/>
<keyword evidence="1" id="KW-0175">Coiled coil</keyword>
<evidence type="ECO:0000256" key="1">
    <source>
        <dbReference type="SAM" id="Coils"/>
    </source>
</evidence>
<proteinExistence type="predicted"/>
<reference evidence="2 3" key="1">
    <citation type="submission" date="2018-09" db="EMBL/GenBank/DDBJ databases">
        <title>Phylogeny of the Shewanellaceae, and recommendation for two new genera, Pseudoshewanella and Parashewanella.</title>
        <authorList>
            <person name="Wang G."/>
        </authorList>
    </citation>
    <scope>NUCLEOTIDE SEQUENCE [LARGE SCALE GENOMIC DNA]</scope>
    <source>
        <strain evidence="2 3">C51</strain>
    </source>
</reference>
<sequence>MLTNRPFTPFNKISDSQIKRLAQVTKLSEKSLEHFILQLEFFFDDLGKLPINSEGEIDLPNRENHAKRLRDKLRQIKDLSKQLKKEVDIYNLEVRLSDAKSNNNATLNYSVLYEGGEITFEPAGDLSPHFNSEEEQENMEITLKQSLEEGM</sequence>
<dbReference type="Proteomes" id="UP000281474">
    <property type="component" value="Unassembled WGS sequence"/>
</dbReference>
<dbReference type="OrthoDB" id="9931566at2"/>
<dbReference type="EMBL" id="QZEI01000036">
    <property type="protein sequence ID" value="RLV59357.1"/>
    <property type="molecule type" value="Genomic_DNA"/>
</dbReference>
<gene>
    <name evidence="2" type="ORF">D5018_12345</name>
</gene>
<accession>A0A3L8PV97</accession>